<accession>A0A2P4S796</accession>
<organism evidence="2 3">
    <name type="scientific">Bambusicola thoracicus</name>
    <name type="common">Chinese bamboo-partridge</name>
    <name type="synonym">Perdix thoracica</name>
    <dbReference type="NCBI Taxonomy" id="9083"/>
    <lineage>
        <taxon>Eukaryota</taxon>
        <taxon>Metazoa</taxon>
        <taxon>Chordata</taxon>
        <taxon>Craniata</taxon>
        <taxon>Vertebrata</taxon>
        <taxon>Euteleostomi</taxon>
        <taxon>Archelosauria</taxon>
        <taxon>Archosauria</taxon>
        <taxon>Dinosauria</taxon>
        <taxon>Saurischia</taxon>
        <taxon>Theropoda</taxon>
        <taxon>Coelurosauria</taxon>
        <taxon>Aves</taxon>
        <taxon>Neognathae</taxon>
        <taxon>Galloanserae</taxon>
        <taxon>Galliformes</taxon>
        <taxon>Phasianidae</taxon>
        <taxon>Perdicinae</taxon>
        <taxon>Bambusicola</taxon>
    </lineage>
</organism>
<gene>
    <name evidence="2" type="ORF">CIB84_016275</name>
</gene>
<dbReference type="AlphaFoldDB" id="A0A2P4S796"/>
<dbReference type="EMBL" id="PPHD01090800">
    <property type="protein sequence ID" value="POI19979.1"/>
    <property type="molecule type" value="Genomic_DNA"/>
</dbReference>
<feature type="compositionally biased region" description="Polar residues" evidence="1">
    <location>
        <begin position="14"/>
        <end position="23"/>
    </location>
</feature>
<feature type="region of interest" description="Disordered" evidence="1">
    <location>
        <begin position="1"/>
        <end position="114"/>
    </location>
</feature>
<keyword evidence="3" id="KW-1185">Reference proteome</keyword>
<evidence type="ECO:0000256" key="1">
    <source>
        <dbReference type="SAM" id="MobiDB-lite"/>
    </source>
</evidence>
<proteinExistence type="predicted"/>
<feature type="compositionally biased region" description="Low complexity" evidence="1">
    <location>
        <begin position="26"/>
        <end position="47"/>
    </location>
</feature>
<dbReference type="Proteomes" id="UP000237246">
    <property type="component" value="Unassembled WGS sequence"/>
</dbReference>
<sequence length="114" mass="12122">TSAAPADPPRWLTAATSPVSGSARTPRWSSSLPPWWSPCRDPSSAPSPRTPPSDPPHQLPWAAPSAPREWPSPPAASASEAWAASTAPEPATPAKGLRPHPHSNHHHPARRLMH</sequence>
<feature type="compositionally biased region" description="Basic residues" evidence="1">
    <location>
        <begin position="97"/>
        <end position="114"/>
    </location>
</feature>
<evidence type="ECO:0000313" key="2">
    <source>
        <dbReference type="EMBL" id="POI19979.1"/>
    </source>
</evidence>
<feature type="compositionally biased region" description="Pro residues" evidence="1">
    <location>
        <begin position="48"/>
        <end position="58"/>
    </location>
</feature>
<evidence type="ECO:0000313" key="3">
    <source>
        <dbReference type="Proteomes" id="UP000237246"/>
    </source>
</evidence>
<comment type="caution">
    <text evidence="2">The sequence shown here is derived from an EMBL/GenBank/DDBJ whole genome shotgun (WGS) entry which is preliminary data.</text>
</comment>
<feature type="compositionally biased region" description="Low complexity" evidence="1">
    <location>
        <begin position="60"/>
        <end position="94"/>
    </location>
</feature>
<name>A0A2P4S796_BAMTH</name>
<feature type="non-terminal residue" evidence="2">
    <location>
        <position position="1"/>
    </location>
</feature>
<reference evidence="2 3" key="1">
    <citation type="submission" date="2018-01" db="EMBL/GenBank/DDBJ databases">
        <title>Comparison of the Chinese Bamboo Partridge and Red Junglefowl genome sequences highlights the importance of demography in genome evolution.</title>
        <authorList>
            <person name="Tiley G.P."/>
            <person name="Kimball R.T."/>
            <person name="Braun E.L."/>
            <person name="Burleigh J.G."/>
        </authorList>
    </citation>
    <scope>NUCLEOTIDE SEQUENCE [LARGE SCALE GENOMIC DNA]</scope>
    <source>
        <strain evidence="2">RTK389</strain>
        <tissue evidence="2">Blood</tissue>
    </source>
</reference>
<protein>
    <submittedName>
        <fullName evidence="2">Uncharacterized protein</fullName>
    </submittedName>
</protein>